<reference evidence="2" key="1">
    <citation type="submission" date="2022-10" db="EMBL/GenBank/DDBJ databases">
        <title>Hoeflea sp. J2-29, isolated from marine algae.</title>
        <authorList>
            <person name="Kristyanto S."/>
            <person name="Kim J.M."/>
            <person name="Jeon C.O."/>
        </authorList>
    </citation>
    <scope>NUCLEOTIDE SEQUENCE</scope>
    <source>
        <strain evidence="2">J2-29</strain>
    </source>
</reference>
<dbReference type="EMBL" id="JAOVZQ010000001">
    <property type="protein sequence ID" value="MCY0096369.1"/>
    <property type="molecule type" value="Genomic_DNA"/>
</dbReference>
<accession>A0ABT3YKE7</accession>
<dbReference type="Pfam" id="PF05721">
    <property type="entry name" value="PhyH"/>
    <property type="match status" value="1"/>
</dbReference>
<keyword evidence="2" id="KW-0560">Oxidoreductase</keyword>
<comment type="caution">
    <text evidence="2">The sequence shown here is derived from an EMBL/GenBank/DDBJ whole genome shotgun (WGS) entry which is preliminary data.</text>
</comment>
<name>A0ABT3YKE7_9HYPH</name>
<gene>
    <name evidence="2" type="ORF">OEG82_20480</name>
</gene>
<protein>
    <submittedName>
        <fullName evidence="2">Phytanoyl-CoA dioxygenase family protein</fullName>
    </submittedName>
</protein>
<evidence type="ECO:0000313" key="3">
    <source>
        <dbReference type="Proteomes" id="UP001081283"/>
    </source>
</evidence>
<dbReference type="SUPFAM" id="SSF51197">
    <property type="entry name" value="Clavaminate synthase-like"/>
    <property type="match status" value="1"/>
</dbReference>
<evidence type="ECO:0000256" key="1">
    <source>
        <dbReference type="SAM" id="MobiDB-lite"/>
    </source>
</evidence>
<dbReference type="Gene3D" id="2.60.120.620">
    <property type="entry name" value="q2cbj1_9rhob like domain"/>
    <property type="match status" value="1"/>
</dbReference>
<keyword evidence="3" id="KW-1185">Reference proteome</keyword>
<keyword evidence="2" id="KW-0223">Dioxygenase</keyword>
<dbReference type="GO" id="GO:0051213">
    <property type="term" value="F:dioxygenase activity"/>
    <property type="evidence" value="ECO:0007669"/>
    <property type="project" value="UniProtKB-KW"/>
</dbReference>
<organism evidence="2 3">
    <name type="scientific">Hoeflea ulvae</name>
    <dbReference type="NCBI Taxonomy" id="2983764"/>
    <lineage>
        <taxon>Bacteria</taxon>
        <taxon>Pseudomonadati</taxon>
        <taxon>Pseudomonadota</taxon>
        <taxon>Alphaproteobacteria</taxon>
        <taxon>Hyphomicrobiales</taxon>
        <taxon>Rhizobiaceae</taxon>
        <taxon>Hoeflea</taxon>
    </lineage>
</organism>
<dbReference type="RefSeq" id="WP_267614199.1">
    <property type="nucleotide sequence ID" value="NZ_JAOVZQ010000001.1"/>
</dbReference>
<evidence type="ECO:0000313" key="2">
    <source>
        <dbReference type="EMBL" id="MCY0096369.1"/>
    </source>
</evidence>
<dbReference type="InterPro" id="IPR008775">
    <property type="entry name" value="Phytyl_CoA_dOase-like"/>
</dbReference>
<sequence length="344" mass="38551">MKPLDLIKTPLYLAQLASGAKSFKKNPIIGSPWLNRHGLHTARLRSAESMADSRRRRLTHLVDSEDAESFARDGYVVRRNALPDDVFTRLRRQVEDHEFAAQEMLQGNAVTRFIPITRAMMDTHADLGAFVRGRLFQGLLRYVAAANADPINFIHTVFAEPARGPRDPQTLFHSDTFHATAKAWYFLSDVTEDGGPLTYVPGSHRMTPARLAWEHQQSLTARSDPNGHHAQGSFRVADEQLQELGYRAPVRIAVPANTLVVADTHGFHARAVSERPTTRLSLYGSLRRNPFLPWTGLDVFDLPGLSGRQAEIHDAINSWKARRGATGQPPVGLVRPLDPPRRWE</sequence>
<proteinExistence type="predicted"/>
<dbReference type="Proteomes" id="UP001081283">
    <property type="component" value="Unassembled WGS sequence"/>
</dbReference>
<feature type="region of interest" description="Disordered" evidence="1">
    <location>
        <begin position="323"/>
        <end position="344"/>
    </location>
</feature>